<dbReference type="OrthoDB" id="10004364at2759"/>
<proteinExistence type="inferred from homology"/>
<dbReference type="SUPFAM" id="SSF140111">
    <property type="entry name" value="Endosomal sorting complex assembly domain"/>
    <property type="match status" value="1"/>
</dbReference>
<evidence type="ECO:0000256" key="5">
    <source>
        <dbReference type="ARBA" id="ARBA00022927"/>
    </source>
</evidence>
<dbReference type="PANTHER" id="PTHR13678:SF27">
    <property type="entry name" value="LD45836P"/>
    <property type="match status" value="1"/>
</dbReference>
<organism evidence="11">
    <name type="scientific">Neodiprion lecontei</name>
    <name type="common">Redheaded pine sawfly</name>
    <dbReference type="NCBI Taxonomy" id="441921"/>
    <lineage>
        <taxon>Eukaryota</taxon>
        <taxon>Metazoa</taxon>
        <taxon>Ecdysozoa</taxon>
        <taxon>Arthropoda</taxon>
        <taxon>Hexapoda</taxon>
        <taxon>Insecta</taxon>
        <taxon>Pterygota</taxon>
        <taxon>Neoptera</taxon>
        <taxon>Endopterygota</taxon>
        <taxon>Hymenoptera</taxon>
        <taxon>Tenthredinoidea</taxon>
        <taxon>Diprionidae</taxon>
        <taxon>Diprioninae</taxon>
        <taxon>Neodiprion</taxon>
    </lineage>
</organism>
<evidence type="ECO:0000259" key="9">
    <source>
        <dbReference type="PROSITE" id="PS51314"/>
    </source>
</evidence>
<dbReference type="Proteomes" id="UP000829291">
    <property type="component" value="Chromosome 3"/>
</dbReference>
<dbReference type="PANTHER" id="PTHR13678">
    <property type="entry name" value="VACUOLAR PROTEIN SORTING-ASSOCIATED PROTEIN 37"/>
    <property type="match status" value="1"/>
</dbReference>
<gene>
    <name evidence="11" type="primary">LOC107227155</name>
</gene>
<dbReference type="Pfam" id="PF07200">
    <property type="entry name" value="Mod_r"/>
    <property type="match status" value="1"/>
</dbReference>
<keyword evidence="8" id="KW-0175">Coiled coil</keyword>
<reference evidence="11" key="1">
    <citation type="submission" date="2025-08" db="UniProtKB">
        <authorList>
            <consortium name="RefSeq"/>
        </authorList>
    </citation>
    <scope>IDENTIFICATION</scope>
    <source>
        <tissue evidence="11">Thorax and Abdomen</tissue>
    </source>
</reference>
<dbReference type="RefSeq" id="XP_015523696.1">
    <property type="nucleotide sequence ID" value="XM_015668210.2"/>
</dbReference>
<dbReference type="CTD" id="79720"/>
<feature type="domain" description="VPS37 C-terminal" evidence="9">
    <location>
        <begin position="89"/>
        <end position="178"/>
    </location>
</feature>
<dbReference type="GO" id="GO:0006623">
    <property type="term" value="P:protein targeting to vacuole"/>
    <property type="evidence" value="ECO:0007669"/>
    <property type="project" value="TreeGrafter"/>
</dbReference>
<evidence type="ECO:0000313" key="10">
    <source>
        <dbReference type="Proteomes" id="UP000829291"/>
    </source>
</evidence>
<dbReference type="AlphaFoldDB" id="A0A6J0C8L1"/>
<dbReference type="Gene3D" id="1.10.287.660">
    <property type="entry name" value="Helix hairpin bin"/>
    <property type="match status" value="1"/>
</dbReference>
<name>A0A6J0C8L1_NEOLC</name>
<dbReference type="GO" id="GO:0006612">
    <property type="term" value="P:protein targeting to membrane"/>
    <property type="evidence" value="ECO:0007669"/>
    <property type="project" value="TreeGrafter"/>
</dbReference>
<evidence type="ECO:0000256" key="3">
    <source>
        <dbReference type="ARBA" id="ARBA00022448"/>
    </source>
</evidence>
<comment type="function">
    <text evidence="6">Component of the ESCRT-I complex, a regulator of vesicular trafficking process. Required for the sorting of endocytic ubiquitinated cargos into multivesicular bodies. May be involved in cell growth and differentiation.</text>
</comment>
<dbReference type="GeneID" id="107227155"/>
<dbReference type="InParanoid" id="A0A6J0C8L1"/>
<evidence type="ECO:0000256" key="7">
    <source>
        <dbReference type="PROSITE-ProRule" id="PRU00646"/>
    </source>
</evidence>
<comment type="subcellular location">
    <subcellularLocation>
        <location evidence="1">Late endosome membrane</location>
        <topology evidence="1">Peripheral membrane protein</topology>
    </subcellularLocation>
</comment>
<evidence type="ECO:0000256" key="4">
    <source>
        <dbReference type="ARBA" id="ARBA00022753"/>
    </source>
</evidence>
<keyword evidence="5 7" id="KW-0653">Protein transport</keyword>
<comment type="similarity">
    <text evidence="2">Belongs to the VPS37 family.</text>
</comment>
<evidence type="ECO:0000313" key="11">
    <source>
        <dbReference type="RefSeq" id="XP_015523696.1"/>
    </source>
</evidence>
<dbReference type="PROSITE" id="PS51314">
    <property type="entry name" value="VPS37_C"/>
    <property type="match status" value="1"/>
</dbReference>
<dbReference type="GO" id="GO:0031902">
    <property type="term" value="C:late endosome membrane"/>
    <property type="evidence" value="ECO:0007669"/>
    <property type="project" value="UniProtKB-SubCell"/>
</dbReference>
<evidence type="ECO:0000256" key="2">
    <source>
        <dbReference type="ARBA" id="ARBA00007617"/>
    </source>
</evidence>
<evidence type="ECO:0000256" key="1">
    <source>
        <dbReference type="ARBA" id="ARBA00004633"/>
    </source>
</evidence>
<keyword evidence="4" id="KW-0967">Endosome</keyword>
<dbReference type="InterPro" id="IPR009851">
    <property type="entry name" value="Mod_r"/>
</dbReference>
<keyword evidence="3 7" id="KW-0813">Transport</keyword>
<dbReference type="InterPro" id="IPR037202">
    <property type="entry name" value="ESCRT_assembly_dom"/>
</dbReference>
<dbReference type="InterPro" id="IPR029012">
    <property type="entry name" value="Helix_hairpin_bin_sf"/>
</dbReference>
<dbReference type="GO" id="GO:0000813">
    <property type="term" value="C:ESCRT I complex"/>
    <property type="evidence" value="ECO:0007669"/>
    <property type="project" value="TreeGrafter"/>
</dbReference>
<feature type="coiled-coil region" evidence="8">
    <location>
        <begin position="112"/>
        <end position="139"/>
    </location>
</feature>
<dbReference type="FunCoup" id="A0A6J0C8L1">
    <property type="interactions" value="503"/>
</dbReference>
<dbReference type="KEGG" id="nlo:107227155"/>
<dbReference type="GO" id="GO:0043162">
    <property type="term" value="P:ubiquitin-dependent protein catabolic process via the multivesicular body sorting pathway"/>
    <property type="evidence" value="ECO:0007669"/>
    <property type="project" value="TreeGrafter"/>
</dbReference>
<protein>
    <submittedName>
        <fullName evidence="11">Vacuolar protein sorting-associated protein 37B</fullName>
    </submittedName>
</protein>
<evidence type="ECO:0000256" key="8">
    <source>
        <dbReference type="SAM" id="Coils"/>
    </source>
</evidence>
<accession>A0A6J0C8L1</accession>
<keyword evidence="10" id="KW-1185">Reference proteome</keyword>
<evidence type="ECO:0000256" key="6">
    <source>
        <dbReference type="ARBA" id="ARBA00025010"/>
    </source>
</evidence>
<sequence length="214" mass="24145">MCNQEPDIVATLGLLSHLNNEELKELLNDDDKFEEIVKDVKQFKDQDTEKEMLLASNRSMAEFNLSNKPKLEEGKQAIRELSEKGSRLCTSVMEKLDQLKEQSGTMTVDTALALLQASAAEIEEESEKIQGKFMNEEMEVDEFLEQFLTRRKLMHLRKVKVDKMKELMLKPCPSSSGILGYPTSGNFPGMGPSVPYPTGVIGMPMPVPPVYRPF</sequence>